<dbReference type="InterPro" id="IPR021362">
    <property type="entry name" value="DUF2834"/>
</dbReference>
<sequence length="98" mass="11238">MPTLANIQFIKDYGPGFDLLNFIALANSNPASRSLSFDLFILATAVFVWMFVESRRLGIRHFWVVVVGTFTIAIAFSAPLFLFLRERRIIQLKNEEIN</sequence>
<name>Q7VBD9_PROMA</name>
<dbReference type="PATRIC" id="fig|167539.5.peg.1210"/>
<keyword evidence="1" id="KW-0472">Membrane</keyword>
<reference evidence="2 3" key="1">
    <citation type="journal article" date="2003" name="Proc. Natl. Acad. Sci. U.S.A.">
        <title>Genome sequence of the cyanobacterium Prochlorococcus marinus SS120, a nearly minimal oxyphototrophic genome.</title>
        <authorList>
            <person name="Dufresne A."/>
            <person name="Salanoubat M."/>
            <person name="Partensky F."/>
            <person name="Artiguenave F."/>
            <person name="Axmann I.M."/>
            <person name="Barbe V."/>
            <person name="Duprat S."/>
            <person name="Galperin M.Y."/>
            <person name="Koonin E.V."/>
            <person name="Le Gall F."/>
            <person name="Makarova K.S."/>
            <person name="Ostrowski M."/>
            <person name="Oztas S."/>
            <person name="Robert C."/>
            <person name="Rogozin I.B."/>
            <person name="Scanlan D.J."/>
            <person name="Tandeau de Marsac N."/>
            <person name="Weissenbach J."/>
            <person name="Wincker P."/>
            <person name="Wolf Y.I."/>
            <person name="Hess W.R."/>
        </authorList>
    </citation>
    <scope>NUCLEOTIDE SEQUENCE [LARGE SCALE GENOMIC DNA]</scope>
    <source>
        <strain evidence="3">SARG / CCMP1375 / SS120</strain>
    </source>
</reference>
<accession>Q7VBD9</accession>
<evidence type="ECO:0000313" key="3">
    <source>
        <dbReference type="Proteomes" id="UP000001420"/>
    </source>
</evidence>
<dbReference type="eggNOG" id="ENOG5032SJZ">
    <property type="taxonomic scope" value="Bacteria"/>
</dbReference>
<dbReference type="OrthoDB" id="541085at2"/>
<feature type="transmembrane region" description="Helical" evidence="1">
    <location>
        <begin position="35"/>
        <end position="52"/>
    </location>
</feature>
<dbReference type="KEGG" id="pma:Pro_1156"/>
<keyword evidence="3" id="KW-1185">Reference proteome</keyword>
<dbReference type="HOGENOM" id="CLU_144129_0_1_3"/>
<organism evidence="2 3">
    <name type="scientific">Prochlorococcus marinus (strain SARG / CCMP1375 / SS120)</name>
    <dbReference type="NCBI Taxonomy" id="167539"/>
    <lineage>
        <taxon>Bacteria</taxon>
        <taxon>Bacillati</taxon>
        <taxon>Cyanobacteriota</taxon>
        <taxon>Cyanophyceae</taxon>
        <taxon>Synechococcales</taxon>
        <taxon>Prochlorococcaceae</taxon>
        <taxon>Prochlorococcus</taxon>
    </lineage>
</organism>
<evidence type="ECO:0000256" key="1">
    <source>
        <dbReference type="SAM" id="Phobius"/>
    </source>
</evidence>
<keyword evidence="1" id="KW-1133">Transmembrane helix</keyword>
<dbReference type="EMBL" id="AE017126">
    <property type="protein sequence ID" value="AAQ00201.1"/>
    <property type="molecule type" value="Genomic_DNA"/>
</dbReference>
<dbReference type="EnsemblBacteria" id="AAQ00201">
    <property type="protein sequence ID" value="AAQ00201"/>
    <property type="gene ID" value="Pro_1156"/>
</dbReference>
<dbReference type="STRING" id="167539.Pro_1156"/>
<feature type="transmembrane region" description="Helical" evidence="1">
    <location>
        <begin position="64"/>
        <end position="84"/>
    </location>
</feature>
<gene>
    <name evidence="2" type="ordered locus">Pro_1156</name>
</gene>
<proteinExistence type="predicted"/>
<evidence type="ECO:0000313" key="2">
    <source>
        <dbReference type="EMBL" id="AAQ00201.1"/>
    </source>
</evidence>
<protein>
    <submittedName>
        <fullName evidence="2">Uncharacterized membrane protein</fullName>
    </submittedName>
</protein>
<keyword evidence="1" id="KW-0812">Transmembrane</keyword>
<dbReference type="Proteomes" id="UP000001420">
    <property type="component" value="Chromosome"/>
</dbReference>
<dbReference type="Pfam" id="PF11196">
    <property type="entry name" value="DUF2834"/>
    <property type="match status" value="1"/>
</dbReference>
<dbReference type="AlphaFoldDB" id="Q7VBD9"/>